<evidence type="ECO:0000256" key="1">
    <source>
        <dbReference type="SAM" id="MobiDB-lite"/>
    </source>
</evidence>
<dbReference type="EMBL" id="VSSQ01097599">
    <property type="protein sequence ID" value="MPN40895.1"/>
    <property type="molecule type" value="Genomic_DNA"/>
</dbReference>
<name>A0A645HPB4_9ZZZZ</name>
<evidence type="ECO:0000313" key="2">
    <source>
        <dbReference type="EMBL" id="MPN40895.1"/>
    </source>
</evidence>
<feature type="region of interest" description="Disordered" evidence="1">
    <location>
        <begin position="73"/>
        <end position="96"/>
    </location>
</feature>
<dbReference type="AlphaFoldDB" id="A0A645HPB4"/>
<organism evidence="2">
    <name type="scientific">bioreactor metagenome</name>
    <dbReference type="NCBI Taxonomy" id="1076179"/>
    <lineage>
        <taxon>unclassified sequences</taxon>
        <taxon>metagenomes</taxon>
        <taxon>ecological metagenomes</taxon>
    </lineage>
</organism>
<reference evidence="2" key="1">
    <citation type="submission" date="2019-08" db="EMBL/GenBank/DDBJ databases">
        <authorList>
            <person name="Kucharzyk K."/>
            <person name="Murdoch R.W."/>
            <person name="Higgins S."/>
            <person name="Loffler F."/>
        </authorList>
    </citation>
    <scope>NUCLEOTIDE SEQUENCE</scope>
</reference>
<proteinExistence type="predicted"/>
<gene>
    <name evidence="2" type="ORF">SDC9_188435</name>
</gene>
<protein>
    <submittedName>
        <fullName evidence="2">Uncharacterized protein</fullName>
    </submittedName>
</protein>
<sequence>MQAALLLFALLDLFLNGGQGSPFGLIGNGSLTALRIDRIFLHPIPHSVQNAGFDQGQLCADIIAGVARTKERGSLTGGVRPSNHLPPTFPTDHKAG</sequence>
<accession>A0A645HPB4</accession>
<comment type="caution">
    <text evidence="2">The sequence shown here is derived from an EMBL/GenBank/DDBJ whole genome shotgun (WGS) entry which is preliminary data.</text>
</comment>